<evidence type="ECO:0008006" key="4">
    <source>
        <dbReference type="Google" id="ProtNLM"/>
    </source>
</evidence>
<reference evidence="2" key="1">
    <citation type="journal article" date="2023" name="Mol. Phylogenet. Evol.">
        <title>Genome-scale phylogeny and comparative genomics of the fungal order Sordariales.</title>
        <authorList>
            <person name="Hensen N."/>
            <person name="Bonometti L."/>
            <person name="Westerberg I."/>
            <person name="Brannstrom I.O."/>
            <person name="Guillou S."/>
            <person name="Cros-Aarteil S."/>
            <person name="Calhoun S."/>
            <person name="Haridas S."/>
            <person name="Kuo A."/>
            <person name="Mondo S."/>
            <person name="Pangilinan J."/>
            <person name="Riley R."/>
            <person name="LaButti K."/>
            <person name="Andreopoulos B."/>
            <person name="Lipzen A."/>
            <person name="Chen C."/>
            <person name="Yan M."/>
            <person name="Daum C."/>
            <person name="Ng V."/>
            <person name="Clum A."/>
            <person name="Steindorff A."/>
            <person name="Ohm R.A."/>
            <person name="Martin F."/>
            <person name="Silar P."/>
            <person name="Natvig D.O."/>
            <person name="Lalanne C."/>
            <person name="Gautier V."/>
            <person name="Ament-Velasquez S.L."/>
            <person name="Kruys A."/>
            <person name="Hutchinson M.I."/>
            <person name="Powell A.J."/>
            <person name="Barry K."/>
            <person name="Miller A.N."/>
            <person name="Grigoriev I.V."/>
            <person name="Debuchy R."/>
            <person name="Gladieux P."/>
            <person name="Hiltunen Thoren M."/>
            <person name="Johannesson H."/>
        </authorList>
    </citation>
    <scope>NUCLEOTIDE SEQUENCE</scope>
    <source>
        <strain evidence="2">CBS 359.72</strain>
    </source>
</reference>
<feature type="signal peptide" evidence="1">
    <location>
        <begin position="1"/>
        <end position="17"/>
    </location>
</feature>
<organism evidence="2 3">
    <name type="scientific">Corynascus novoguineensis</name>
    <dbReference type="NCBI Taxonomy" id="1126955"/>
    <lineage>
        <taxon>Eukaryota</taxon>
        <taxon>Fungi</taxon>
        <taxon>Dikarya</taxon>
        <taxon>Ascomycota</taxon>
        <taxon>Pezizomycotina</taxon>
        <taxon>Sordariomycetes</taxon>
        <taxon>Sordariomycetidae</taxon>
        <taxon>Sordariales</taxon>
        <taxon>Chaetomiaceae</taxon>
        <taxon>Corynascus</taxon>
    </lineage>
</organism>
<keyword evidence="1" id="KW-0732">Signal</keyword>
<dbReference type="EMBL" id="MU857767">
    <property type="protein sequence ID" value="KAK4243963.1"/>
    <property type="molecule type" value="Genomic_DNA"/>
</dbReference>
<accession>A0AAN7HJ44</accession>
<gene>
    <name evidence="2" type="ORF">C7999DRAFT_35673</name>
</gene>
<dbReference type="AlphaFoldDB" id="A0AAN7HJ44"/>
<name>A0AAN7HJ44_9PEZI</name>
<proteinExistence type="predicted"/>
<reference evidence="2" key="2">
    <citation type="submission" date="2023-05" db="EMBL/GenBank/DDBJ databases">
        <authorList>
            <consortium name="Lawrence Berkeley National Laboratory"/>
            <person name="Steindorff A."/>
            <person name="Hensen N."/>
            <person name="Bonometti L."/>
            <person name="Westerberg I."/>
            <person name="Brannstrom I.O."/>
            <person name="Guillou S."/>
            <person name="Cros-Aarteil S."/>
            <person name="Calhoun S."/>
            <person name="Haridas S."/>
            <person name="Kuo A."/>
            <person name="Mondo S."/>
            <person name="Pangilinan J."/>
            <person name="Riley R."/>
            <person name="Labutti K."/>
            <person name="Andreopoulos B."/>
            <person name="Lipzen A."/>
            <person name="Chen C."/>
            <person name="Yanf M."/>
            <person name="Daum C."/>
            <person name="Ng V."/>
            <person name="Clum A."/>
            <person name="Ohm R."/>
            <person name="Martin F."/>
            <person name="Silar P."/>
            <person name="Natvig D."/>
            <person name="Lalanne C."/>
            <person name="Gautier V."/>
            <person name="Ament-Velasquez S.L."/>
            <person name="Kruys A."/>
            <person name="Hutchinson M.I."/>
            <person name="Powell A.J."/>
            <person name="Barry K."/>
            <person name="Miller A.N."/>
            <person name="Grigoriev I.V."/>
            <person name="Debuchy R."/>
            <person name="Gladieux P."/>
            <person name="Thoren M.H."/>
            <person name="Johannesson H."/>
        </authorList>
    </citation>
    <scope>NUCLEOTIDE SEQUENCE</scope>
    <source>
        <strain evidence="2">CBS 359.72</strain>
    </source>
</reference>
<evidence type="ECO:0000313" key="3">
    <source>
        <dbReference type="Proteomes" id="UP001303647"/>
    </source>
</evidence>
<dbReference type="Proteomes" id="UP001303647">
    <property type="component" value="Unassembled WGS sequence"/>
</dbReference>
<evidence type="ECO:0000313" key="2">
    <source>
        <dbReference type="EMBL" id="KAK4243963.1"/>
    </source>
</evidence>
<protein>
    <recommendedName>
        <fullName evidence="4">SSCRP protein</fullName>
    </recommendedName>
</protein>
<sequence>MKLFTSLLLGLSATVSAVDVQYYTGEGCGGDLVEERTLDCFSNRLPASPIIRGINLLYSNGITTEFYESNDCTGAAWFVDDGTGGCVTDSQAATNCINVIC</sequence>
<evidence type="ECO:0000256" key="1">
    <source>
        <dbReference type="SAM" id="SignalP"/>
    </source>
</evidence>
<comment type="caution">
    <text evidence="2">The sequence shown here is derived from an EMBL/GenBank/DDBJ whole genome shotgun (WGS) entry which is preliminary data.</text>
</comment>
<feature type="chain" id="PRO_5042942218" description="SSCRP protein" evidence="1">
    <location>
        <begin position="18"/>
        <end position="101"/>
    </location>
</feature>
<keyword evidence="3" id="KW-1185">Reference proteome</keyword>